<dbReference type="KEGG" id="dph:EHF33_19815"/>
<reference evidence="1 2" key="1">
    <citation type="submission" date="2018-11" db="EMBL/GenBank/DDBJ databases">
        <title>Deinococcus shelandsis sp. nov., isolated from South Shetland Islands soil of Antarctica.</title>
        <authorList>
            <person name="Tian J."/>
        </authorList>
    </citation>
    <scope>NUCLEOTIDE SEQUENCE [LARGE SCALE GENOMIC DNA]</scope>
    <source>
        <strain evidence="1 2">S14-83T</strain>
        <plasmid evidence="1 2">unnamed3</plasmid>
    </source>
</reference>
<dbReference type="OrthoDB" id="9973286at2"/>
<accession>A0A3G8YRJ6</accession>
<gene>
    <name evidence="1" type="ORF">EHF33_19815</name>
</gene>
<geneLocation type="plasmid" evidence="1 2">
    <name>unnamed3</name>
</geneLocation>
<dbReference type="EMBL" id="CP034187">
    <property type="protein sequence ID" value="AZI45164.1"/>
    <property type="molecule type" value="Genomic_DNA"/>
</dbReference>
<protein>
    <submittedName>
        <fullName evidence="1">Uncharacterized protein</fullName>
    </submittedName>
</protein>
<organism evidence="1 2">
    <name type="scientific">Deinococcus psychrotolerans</name>
    <dbReference type="NCBI Taxonomy" id="2489213"/>
    <lineage>
        <taxon>Bacteria</taxon>
        <taxon>Thermotogati</taxon>
        <taxon>Deinococcota</taxon>
        <taxon>Deinococci</taxon>
        <taxon>Deinococcales</taxon>
        <taxon>Deinococcaceae</taxon>
        <taxon>Deinococcus</taxon>
    </lineage>
</organism>
<dbReference type="RefSeq" id="WP_124875506.1">
    <property type="nucleotide sequence ID" value="NZ_CP034187.1"/>
</dbReference>
<evidence type="ECO:0000313" key="2">
    <source>
        <dbReference type="Proteomes" id="UP000276417"/>
    </source>
</evidence>
<proteinExistence type="predicted"/>
<keyword evidence="2" id="KW-1185">Reference proteome</keyword>
<evidence type="ECO:0000313" key="1">
    <source>
        <dbReference type="EMBL" id="AZI45164.1"/>
    </source>
</evidence>
<dbReference type="Proteomes" id="UP000276417">
    <property type="component" value="Plasmid unnamed3"/>
</dbReference>
<name>A0A3G8YRJ6_9DEIO</name>
<sequence length="553" mass="63733">MATDAQKLNWARVALSDRKIDQIDQMVEFLGSQEFRLSHRETENSNLPEHVQEIRADIARFTQQWTALEERVREILQQPAESLTTELQEIHLSSHFRLGPAALIRNVQDRRIQRQDGKWFVSGETLWADVERTSLDTAENAHLVMVLRAYEDVRQQLSLNLKREVSEYASRAEEAEKQGSPPRRRLFKNLENRAIRELESLQSLLCFDLPEVWWQFISTPTRENNRTNFDERYRSVADLEDRLSELIKKGASPERRQQIVNLGQRRPWEIYEFWMIAKVCELLERLGFTPDLKDGFAALESSGGPRYGLRTGAQLVYARPDLSIRLSVQWQEDDDRPDLKLDLLSIEGSVFPLFLDAKCKRYVVFSEAAHDLQESARRYAAPSDGTGFLLHPSTLRAWPAKRSQGSEQLQEQDFPFKHGIECLKTQDDFALKRILTAWLVRHGIFWICFQCGHSHRQSVTPLNGYKTIDFSGRHDWKPSRGRFGWICANLECGAGIVLNRCSSCQDHVLIVKSFPTLENIDADNKYWLGTGEVYARDPKKAGARHCCDCGAGL</sequence>
<keyword evidence="1" id="KW-0614">Plasmid</keyword>
<dbReference type="AlphaFoldDB" id="A0A3G8YRJ6"/>